<dbReference type="SUPFAM" id="SSF56281">
    <property type="entry name" value="Metallo-hydrolase/oxidoreductase"/>
    <property type="match status" value="1"/>
</dbReference>
<dbReference type="InterPro" id="IPR001279">
    <property type="entry name" value="Metallo-B-lactamas"/>
</dbReference>
<sequence>MTTTPEEIAPGVYRIDALGISNAINVFALSGEHGWTLVDTGIATSTRRIQAALTSLGIAPAHLIRIYLTHHHPDHIGGLPGLRGWAPQAEIVAPEHEAEIIAGMQPREAPSNRILRTLQGLQKLPTVPVGRTVREGEMIAGFRVIGTPGHSLGHTSLLSDEHGLLLTADAFGTMRRKIRVGVRKALCTDPAMAKRSAQKLLAEQFETVVFGHGPVLRGNPKDRLRKIVAQCRYA</sequence>
<evidence type="ECO:0000259" key="1">
    <source>
        <dbReference type="SMART" id="SM00849"/>
    </source>
</evidence>
<feature type="domain" description="Metallo-beta-lactamase" evidence="1">
    <location>
        <begin position="23"/>
        <end position="212"/>
    </location>
</feature>
<dbReference type="Pfam" id="PF00753">
    <property type="entry name" value="Lactamase_B"/>
    <property type="match status" value="1"/>
</dbReference>
<gene>
    <name evidence="2" type="ORF">JF888_13655</name>
</gene>
<dbReference type="SMART" id="SM00849">
    <property type="entry name" value="Lactamase_B"/>
    <property type="match status" value="1"/>
</dbReference>
<dbReference type="PANTHER" id="PTHR42951">
    <property type="entry name" value="METALLO-BETA-LACTAMASE DOMAIN-CONTAINING"/>
    <property type="match status" value="1"/>
</dbReference>
<dbReference type="PANTHER" id="PTHR42951:SF17">
    <property type="entry name" value="METALLO-BETA-LACTAMASE DOMAIN-CONTAINING PROTEIN"/>
    <property type="match status" value="1"/>
</dbReference>
<comment type="caution">
    <text evidence="2">The sequence shown here is derived from an EMBL/GenBank/DDBJ whole genome shotgun (WGS) entry which is preliminary data.</text>
</comment>
<dbReference type="Gene3D" id="3.60.15.10">
    <property type="entry name" value="Ribonuclease Z/Hydroxyacylglutathione hydrolase-like"/>
    <property type="match status" value="1"/>
</dbReference>
<dbReference type="Proteomes" id="UP000620075">
    <property type="component" value="Unassembled WGS sequence"/>
</dbReference>
<dbReference type="InterPro" id="IPR036866">
    <property type="entry name" value="RibonucZ/Hydroxyglut_hydro"/>
</dbReference>
<proteinExistence type="predicted"/>
<dbReference type="InterPro" id="IPR050855">
    <property type="entry name" value="NDM-1-like"/>
</dbReference>
<dbReference type="CDD" id="cd07721">
    <property type="entry name" value="yflN-like_MBL-fold"/>
    <property type="match status" value="1"/>
</dbReference>
<name>A0A934KIQ3_9BACT</name>
<evidence type="ECO:0000313" key="2">
    <source>
        <dbReference type="EMBL" id="MBJ7604217.1"/>
    </source>
</evidence>
<dbReference type="EMBL" id="JAEKNQ010000054">
    <property type="protein sequence ID" value="MBJ7604217.1"/>
    <property type="molecule type" value="Genomic_DNA"/>
</dbReference>
<dbReference type="RefSeq" id="WP_338181476.1">
    <property type="nucleotide sequence ID" value="NZ_JAEKNQ010000054.1"/>
</dbReference>
<dbReference type="AlphaFoldDB" id="A0A934KIQ3"/>
<protein>
    <submittedName>
        <fullName evidence="2">MBL fold metallo-hydrolase</fullName>
    </submittedName>
</protein>
<evidence type="ECO:0000313" key="3">
    <source>
        <dbReference type="Proteomes" id="UP000620075"/>
    </source>
</evidence>
<organism evidence="2 3">
    <name type="scientific">Candidatus Dormiibacter inghamiae</name>
    <dbReference type="NCBI Taxonomy" id="3127013"/>
    <lineage>
        <taxon>Bacteria</taxon>
        <taxon>Bacillati</taxon>
        <taxon>Candidatus Dormiibacterota</taxon>
        <taxon>Candidatus Dormibacteria</taxon>
        <taxon>Candidatus Dormibacterales</taxon>
        <taxon>Candidatus Dormibacteraceae</taxon>
        <taxon>Candidatus Dormiibacter</taxon>
    </lineage>
</organism>
<accession>A0A934KIQ3</accession>
<reference evidence="2 3" key="1">
    <citation type="submission" date="2020-10" db="EMBL/GenBank/DDBJ databases">
        <title>Ca. Dormibacterota MAGs.</title>
        <authorList>
            <person name="Montgomery K."/>
        </authorList>
    </citation>
    <scope>NUCLEOTIDE SEQUENCE [LARGE SCALE GENOMIC DNA]</scope>
    <source>
        <strain evidence="2">SC8811_S16_3</strain>
    </source>
</reference>